<name>A0ACB8D483_DERSI</name>
<reference evidence="1" key="1">
    <citation type="submission" date="2020-05" db="EMBL/GenBank/DDBJ databases">
        <title>Large-scale comparative analyses of tick genomes elucidate their genetic diversity and vector capacities.</title>
        <authorList>
            <person name="Jia N."/>
            <person name="Wang J."/>
            <person name="Shi W."/>
            <person name="Du L."/>
            <person name="Sun Y."/>
            <person name="Zhan W."/>
            <person name="Jiang J."/>
            <person name="Wang Q."/>
            <person name="Zhang B."/>
            <person name="Ji P."/>
            <person name="Sakyi L.B."/>
            <person name="Cui X."/>
            <person name="Yuan T."/>
            <person name="Jiang B."/>
            <person name="Yang W."/>
            <person name="Lam T.T.-Y."/>
            <person name="Chang Q."/>
            <person name="Ding S."/>
            <person name="Wang X."/>
            <person name="Zhu J."/>
            <person name="Ruan X."/>
            <person name="Zhao L."/>
            <person name="Wei J."/>
            <person name="Que T."/>
            <person name="Du C."/>
            <person name="Cheng J."/>
            <person name="Dai P."/>
            <person name="Han X."/>
            <person name="Huang E."/>
            <person name="Gao Y."/>
            <person name="Liu J."/>
            <person name="Shao H."/>
            <person name="Ye R."/>
            <person name="Li L."/>
            <person name="Wei W."/>
            <person name="Wang X."/>
            <person name="Wang C."/>
            <person name="Yang T."/>
            <person name="Huo Q."/>
            <person name="Li W."/>
            <person name="Guo W."/>
            <person name="Chen H."/>
            <person name="Zhou L."/>
            <person name="Ni X."/>
            <person name="Tian J."/>
            <person name="Zhou Y."/>
            <person name="Sheng Y."/>
            <person name="Liu T."/>
            <person name="Pan Y."/>
            <person name="Xia L."/>
            <person name="Li J."/>
            <person name="Zhao F."/>
            <person name="Cao W."/>
        </authorList>
    </citation>
    <scope>NUCLEOTIDE SEQUENCE</scope>
    <source>
        <strain evidence="1">Dsil-2018</strain>
    </source>
</reference>
<accession>A0ACB8D483</accession>
<protein>
    <submittedName>
        <fullName evidence="1">Uncharacterized protein</fullName>
    </submittedName>
</protein>
<organism evidence="1 2">
    <name type="scientific">Dermacentor silvarum</name>
    <name type="common">Tick</name>
    <dbReference type="NCBI Taxonomy" id="543639"/>
    <lineage>
        <taxon>Eukaryota</taxon>
        <taxon>Metazoa</taxon>
        <taxon>Ecdysozoa</taxon>
        <taxon>Arthropoda</taxon>
        <taxon>Chelicerata</taxon>
        <taxon>Arachnida</taxon>
        <taxon>Acari</taxon>
        <taxon>Parasitiformes</taxon>
        <taxon>Ixodida</taxon>
        <taxon>Ixodoidea</taxon>
        <taxon>Ixodidae</taxon>
        <taxon>Rhipicephalinae</taxon>
        <taxon>Dermacentor</taxon>
    </lineage>
</organism>
<proteinExistence type="predicted"/>
<evidence type="ECO:0000313" key="2">
    <source>
        <dbReference type="Proteomes" id="UP000821865"/>
    </source>
</evidence>
<comment type="caution">
    <text evidence="1">The sequence shown here is derived from an EMBL/GenBank/DDBJ whole genome shotgun (WGS) entry which is preliminary data.</text>
</comment>
<evidence type="ECO:0000313" key="1">
    <source>
        <dbReference type="EMBL" id="KAH7959180.1"/>
    </source>
</evidence>
<dbReference type="EMBL" id="CM023472">
    <property type="protein sequence ID" value="KAH7959180.1"/>
    <property type="molecule type" value="Genomic_DNA"/>
</dbReference>
<dbReference type="Proteomes" id="UP000821865">
    <property type="component" value="Chromosome 3"/>
</dbReference>
<sequence>MRESVRDCRASYTDTMRICRVHKANKPSEADGVGVKGLCIFLLEYLDSPRNGEGSAGGGQTLRLELACEQVDYNDYRGAAKLGYNNPFDLKVVLETDGTEVEDENYFQRAERDTIFLMLQPNEKWLPPGVEALRAAITAIPRIVCDAIASLELMDLQPSWKIMDNKGRVTVVLHWDQHEKCQGRRVPGSEPGGVLRVEVSSQEAQAAGAMDAGTVGTIPRTRLTLEGLGPRPETRTLPPRTASRDSTTAAAPSSNGNNETGSPDHNHAECDFHCAALHGSHQIQVNKSVATSPIQEFPPRGGPFPGTSGMQRMAPPQQPSTSGGKGQHVRFLEVTEEARIPAVDESESDTENTACEEEQLTERYLLLVDQLSLEQDRHLTIRDIGVILERLGSRIVDVDRLERERESADVHNWTIKATLRGEVLREIGVIYNGQYYGIMEHPGYF</sequence>
<gene>
    <name evidence="1" type="ORF">HPB49_009149</name>
</gene>
<keyword evidence="2" id="KW-1185">Reference proteome</keyword>